<accession>A0ABT2FQR2</accession>
<evidence type="ECO:0000313" key="2">
    <source>
        <dbReference type="Proteomes" id="UP001201549"/>
    </source>
</evidence>
<dbReference type="Proteomes" id="UP001201549">
    <property type="component" value="Unassembled WGS sequence"/>
</dbReference>
<dbReference type="RefSeq" id="WP_238898395.1">
    <property type="nucleotide sequence ID" value="NZ_JAKOGG010000023.1"/>
</dbReference>
<name>A0ABT2FQR2_9GAMM</name>
<reference evidence="1 2" key="1">
    <citation type="submission" date="2022-02" db="EMBL/GenBank/DDBJ databases">
        <authorList>
            <person name="Zhuang L."/>
        </authorList>
    </citation>
    <scope>NUCLEOTIDE SEQUENCE [LARGE SCALE GENOMIC DNA]</scope>
    <source>
        <strain evidence="1 2">C32</strain>
    </source>
</reference>
<keyword evidence="2" id="KW-1185">Reference proteome</keyword>
<proteinExistence type="predicted"/>
<reference evidence="2" key="2">
    <citation type="submission" date="2023-07" db="EMBL/GenBank/DDBJ databases">
        <title>Shewanella mangrovi sp. nov., an acetaldehyde- degrading bacterium isolated from mangrove sediment.</title>
        <authorList>
            <person name="Liu Y."/>
        </authorList>
    </citation>
    <scope>NUCLEOTIDE SEQUENCE [LARGE SCALE GENOMIC DNA]</scope>
    <source>
        <strain evidence="2">C32</strain>
    </source>
</reference>
<comment type="caution">
    <text evidence="1">The sequence shown here is derived from an EMBL/GenBank/DDBJ whole genome shotgun (WGS) entry which is preliminary data.</text>
</comment>
<evidence type="ECO:0000313" key="1">
    <source>
        <dbReference type="EMBL" id="MCS4558578.1"/>
    </source>
</evidence>
<dbReference type="EMBL" id="JAKOGG010000023">
    <property type="protein sequence ID" value="MCS4558578.1"/>
    <property type="molecule type" value="Genomic_DNA"/>
</dbReference>
<gene>
    <name evidence="1" type="ORF">L9G74_19250</name>
</gene>
<organism evidence="1 2">
    <name type="scientific">Shewanella electrica</name>
    <dbReference type="NCBI Taxonomy" id="515560"/>
    <lineage>
        <taxon>Bacteria</taxon>
        <taxon>Pseudomonadati</taxon>
        <taxon>Pseudomonadota</taxon>
        <taxon>Gammaproteobacteria</taxon>
        <taxon>Alteromonadales</taxon>
        <taxon>Shewanellaceae</taxon>
        <taxon>Shewanella</taxon>
    </lineage>
</organism>
<sequence>MKINENSNIAFTQKTKIDSQNQTGAISFANIMSKEMEKSQQPTADFTNMTRKDLFDWMNSQIHSGKMTLDEGIPYLGMIMSNDALTGAPIDMATDTTRFNFVAKAQAGWEGANARNDMRSAQQLQSAIETMLSARAKG</sequence>
<protein>
    <submittedName>
        <fullName evidence="1">Uncharacterized protein</fullName>
    </submittedName>
</protein>